<accession>A0AAN8JV70</accession>
<name>A0AAN8JV70_PATCE</name>
<dbReference type="Pfam" id="PF13843">
    <property type="entry name" value="DDE_Tnp_1_7"/>
    <property type="match status" value="1"/>
</dbReference>
<protein>
    <recommendedName>
        <fullName evidence="2">PiggyBac transposable element-derived protein domain-containing protein</fullName>
    </recommendedName>
</protein>
<dbReference type="EMBL" id="JAZGQO010000007">
    <property type="protein sequence ID" value="KAK6183412.1"/>
    <property type="molecule type" value="Genomic_DNA"/>
</dbReference>
<keyword evidence="1" id="KW-1133">Transmembrane helix</keyword>
<dbReference type="PANTHER" id="PTHR47272:SF1">
    <property type="entry name" value="PIGGYBAC TRANSPOSABLE ELEMENT-DERIVED PROTEIN 3-LIKE"/>
    <property type="match status" value="1"/>
</dbReference>
<dbReference type="Proteomes" id="UP001347796">
    <property type="component" value="Unassembled WGS sequence"/>
</dbReference>
<keyword evidence="4" id="KW-1185">Reference proteome</keyword>
<reference evidence="3 4" key="1">
    <citation type="submission" date="2024-01" db="EMBL/GenBank/DDBJ databases">
        <title>The genome of the rayed Mediterranean limpet Patella caerulea (Linnaeus, 1758).</title>
        <authorList>
            <person name="Anh-Thu Weber A."/>
            <person name="Halstead-Nussloch G."/>
        </authorList>
    </citation>
    <scope>NUCLEOTIDE SEQUENCE [LARGE SCALE GENOMIC DNA]</scope>
    <source>
        <strain evidence="3">AATW-2023a</strain>
        <tissue evidence="3">Whole specimen</tissue>
    </source>
</reference>
<feature type="domain" description="PiggyBac transposable element-derived protein" evidence="2">
    <location>
        <begin position="2"/>
        <end position="219"/>
    </location>
</feature>
<dbReference type="PANTHER" id="PTHR47272">
    <property type="entry name" value="DDE_TNP_1_7 DOMAIN-CONTAINING PROTEIN"/>
    <property type="match status" value="1"/>
</dbReference>
<sequence>MYLPKKPKKWGFKLWGRCSDDGFLNDFAIYQGKGTRVVDDDGVLNCGVAGNVVLQLCRSLPPDTAYKVFADNYFSGFALVAEMKKRGLHYTGTINANRLNNTPLPSEKELKKEGRGHMSSVYETTNNLSLVRWLDNKCVTLISSYLGTEPVDNVKRYDKSPKKHIEVARPAIVKEYNAKMGGVGLLDMMSTLYKRLMKSRRWYMYIFFHMLTVSLVNSFLYKRSCKSLGTKPMAMKIFQSQVAECLKKAGKPARGRPSSASPPVRKKTVVVPLPVQDVRYDKIDHLPDVVGTRGRCRLCQKAIPK</sequence>
<proteinExistence type="predicted"/>
<feature type="transmembrane region" description="Helical" evidence="1">
    <location>
        <begin position="202"/>
        <end position="221"/>
    </location>
</feature>
<evidence type="ECO:0000256" key="1">
    <source>
        <dbReference type="SAM" id="Phobius"/>
    </source>
</evidence>
<dbReference type="AlphaFoldDB" id="A0AAN8JV70"/>
<keyword evidence="1" id="KW-0472">Membrane</keyword>
<comment type="caution">
    <text evidence="3">The sequence shown here is derived from an EMBL/GenBank/DDBJ whole genome shotgun (WGS) entry which is preliminary data.</text>
</comment>
<evidence type="ECO:0000259" key="2">
    <source>
        <dbReference type="Pfam" id="PF13843"/>
    </source>
</evidence>
<keyword evidence="1" id="KW-0812">Transmembrane</keyword>
<organism evidence="3 4">
    <name type="scientific">Patella caerulea</name>
    <name type="common">Rayed Mediterranean limpet</name>
    <dbReference type="NCBI Taxonomy" id="87958"/>
    <lineage>
        <taxon>Eukaryota</taxon>
        <taxon>Metazoa</taxon>
        <taxon>Spiralia</taxon>
        <taxon>Lophotrochozoa</taxon>
        <taxon>Mollusca</taxon>
        <taxon>Gastropoda</taxon>
        <taxon>Patellogastropoda</taxon>
        <taxon>Patelloidea</taxon>
        <taxon>Patellidae</taxon>
        <taxon>Patella</taxon>
    </lineage>
</organism>
<gene>
    <name evidence="3" type="ORF">SNE40_010901</name>
</gene>
<evidence type="ECO:0000313" key="3">
    <source>
        <dbReference type="EMBL" id="KAK6183412.1"/>
    </source>
</evidence>
<evidence type="ECO:0000313" key="4">
    <source>
        <dbReference type="Proteomes" id="UP001347796"/>
    </source>
</evidence>
<dbReference type="InterPro" id="IPR029526">
    <property type="entry name" value="PGBD"/>
</dbReference>